<name>A0A9P6LVQ0_MORAP</name>
<protein>
    <submittedName>
        <fullName evidence="2">Uncharacterized protein</fullName>
    </submittedName>
</protein>
<dbReference type="EMBL" id="JAAAHY010002281">
    <property type="protein sequence ID" value="KAF9944863.1"/>
    <property type="molecule type" value="Genomic_DNA"/>
</dbReference>
<evidence type="ECO:0000313" key="2">
    <source>
        <dbReference type="EMBL" id="KAF9944863.1"/>
    </source>
</evidence>
<feature type="compositionally biased region" description="Acidic residues" evidence="1">
    <location>
        <begin position="44"/>
        <end position="56"/>
    </location>
</feature>
<organism evidence="2 3">
    <name type="scientific">Mortierella alpina</name>
    <name type="common">Oleaginous fungus</name>
    <name type="synonym">Mortierella renispora</name>
    <dbReference type="NCBI Taxonomy" id="64518"/>
    <lineage>
        <taxon>Eukaryota</taxon>
        <taxon>Fungi</taxon>
        <taxon>Fungi incertae sedis</taxon>
        <taxon>Mucoromycota</taxon>
        <taxon>Mortierellomycotina</taxon>
        <taxon>Mortierellomycetes</taxon>
        <taxon>Mortierellales</taxon>
        <taxon>Mortierellaceae</taxon>
        <taxon>Mortierella</taxon>
    </lineage>
</organism>
<feature type="region of interest" description="Disordered" evidence="1">
    <location>
        <begin position="1"/>
        <end position="83"/>
    </location>
</feature>
<dbReference type="OrthoDB" id="2448060at2759"/>
<gene>
    <name evidence="2" type="ORF">BGZ70_004270</name>
</gene>
<feature type="compositionally biased region" description="Polar residues" evidence="1">
    <location>
        <begin position="26"/>
        <end position="43"/>
    </location>
</feature>
<evidence type="ECO:0000313" key="3">
    <source>
        <dbReference type="Proteomes" id="UP000738359"/>
    </source>
</evidence>
<feature type="non-terminal residue" evidence="2">
    <location>
        <position position="458"/>
    </location>
</feature>
<reference evidence="2" key="1">
    <citation type="journal article" date="2020" name="Fungal Divers.">
        <title>Resolving the Mortierellaceae phylogeny through synthesis of multi-gene phylogenetics and phylogenomics.</title>
        <authorList>
            <person name="Vandepol N."/>
            <person name="Liber J."/>
            <person name="Desiro A."/>
            <person name="Na H."/>
            <person name="Kennedy M."/>
            <person name="Barry K."/>
            <person name="Grigoriev I.V."/>
            <person name="Miller A.N."/>
            <person name="O'Donnell K."/>
            <person name="Stajich J.E."/>
            <person name="Bonito G."/>
        </authorList>
    </citation>
    <scope>NUCLEOTIDE SEQUENCE</scope>
    <source>
        <strain evidence="2">CK1249</strain>
    </source>
</reference>
<accession>A0A9P6LVQ0</accession>
<dbReference type="Proteomes" id="UP000738359">
    <property type="component" value="Unassembled WGS sequence"/>
</dbReference>
<comment type="caution">
    <text evidence="2">The sequence shown here is derived from an EMBL/GenBank/DDBJ whole genome shotgun (WGS) entry which is preliminary data.</text>
</comment>
<sequence>MVKPITRSQPTSTPAPTAGASTSAQVDNNSTATGDASDTNMDVDQNEDDLQEEEPFVESGTLGEPSSSVNMDHGSTNMVTNEDEIPTDQELLQRLNEERKGLLEAKHAAVRRLAAGRASREEAEAAVLAVADKDRSIALMREMLMETPPVGQPSTSTKGKGNYEELPLKLPPGLTKFGKESNARLFLSELKSTITAYVGNNRFAKDAARYLRYYSGEMYRRQLDDELDPRENETIEWKELESIFLRITMPPRQRMIEIKNIVEMGRNPGESYRLFSMRIQRDIMMLGIEDTNSVILDSLMYKVPDDIYNTMLLSLRLEEKKTKFTSIEQYTDVLGRMSGPTTEIGRSPAPTNYDGSGGQMHNSAGPSRNSRHRQQRFNPVARPQEQLQQVTQPQPVVTPPASFTCDNCGPNRTHPTETCIQCLHCYKRGHTADNCRSRLRNDAGTEGSSNATAPNNVQ</sequence>
<feature type="compositionally biased region" description="Low complexity" evidence="1">
    <location>
        <begin position="8"/>
        <end position="25"/>
    </location>
</feature>
<proteinExistence type="predicted"/>
<keyword evidence="3" id="KW-1185">Reference proteome</keyword>
<dbReference type="AlphaFoldDB" id="A0A9P6LVQ0"/>
<evidence type="ECO:0000256" key="1">
    <source>
        <dbReference type="SAM" id="MobiDB-lite"/>
    </source>
</evidence>
<feature type="compositionally biased region" description="Polar residues" evidence="1">
    <location>
        <begin position="349"/>
        <end position="368"/>
    </location>
</feature>
<feature type="region of interest" description="Disordered" evidence="1">
    <location>
        <begin position="336"/>
        <end position="375"/>
    </location>
</feature>
<feature type="compositionally biased region" description="Polar residues" evidence="1">
    <location>
        <begin position="64"/>
        <end position="80"/>
    </location>
</feature>